<reference evidence="1" key="1">
    <citation type="submission" date="2023-07" db="EMBL/GenBank/DDBJ databases">
        <authorList>
            <person name="Pelsma A.J. K."/>
        </authorList>
    </citation>
    <scope>NUCLEOTIDE SEQUENCE</scope>
</reference>
<proteinExistence type="predicted"/>
<evidence type="ECO:0008006" key="2">
    <source>
        <dbReference type="Google" id="ProtNLM"/>
    </source>
</evidence>
<protein>
    <recommendedName>
        <fullName evidence="2">DUF992 domain-containing protein</fullName>
    </recommendedName>
</protein>
<dbReference type="Pfam" id="PF06186">
    <property type="entry name" value="DUF992"/>
    <property type="match status" value="1"/>
</dbReference>
<accession>A0AA48LYW8</accession>
<name>A0AA48LYW8_9ZZZZ</name>
<dbReference type="AlphaFoldDB" id="A0AA48LYW8"/>
<organism evidence="1">
    <name type="scientific">freshwater sediment metagenome</name>
    <dbReference type="NCBI Taxonomy" id="556182"/>
    <lineage>
        <taxon>unclassified sequences</taxon>
        <taxon>metagenomes</taxon>
        <taxon>ecological metagenomes</taxon>
    </lineage>
</organism>
<gene>
    <name evidence="1" type="ORF">AMST5_01775</name>
</gene>
<dbReference type="InterPro" id="IPR009333">
    <property type="entry name" value="DUF992"/>
</dbReference>
<evidence type="ECO:0000313" key="1">
    <source>
        <dbReference type="EMBL" id="CAJ0865527.1"/>
    </source>
</evidence>
<dbReference type="EMBL" id="OY288114">
    <property type="protein sequence ID" value="CAJ0865527.1"/>
    <property type="molecule type" value="Genomic_DNA"/>
</dbReference>
<sequence length="175" mass="17861">MSTRLKRLLGGACVLALLSPAAALAGERAGTLQCRLLGNNLSILVENQQMDCTYNDDAEGGVPAHYTGTLTKVGPNISINGQGELAWGVIAATSHIGPGALAGSYTGAGVSAKIGVGGGGAMLVGGSDNTFSLQPFNIQAGTGLGWNAGVENLSLTYVPPPPPPVVRKHRLRHRH</sequence>